<proteinExistence type="predicted"/>
<accession>A0AAW2F5A4</accession>
<reference evidence="1 2" key="1">
    <citation type="submission" date="2023-03" db="EMBL/GenBank/DDBJ databases">
        <title>High recombination rates correlate with genetic variation in Cardiocondyla obscurior ants.</title>
        <authorList>
            <person name="Errbii M."/>
        </authorList>
    </citation>
    <scope>NUCLEOTIDE SEQUENCE [LARGE SCALE GENOMIC DNA]</scope>
    <source>
        <strain evidence="1">Alpha-2009</strain>
        <tissue evidence="1">Whole body</tissue>
    </source>
</reference>
<dbReference type="EMBL" id="JADYXP020000014">
    <property type="protein sequence ID" value="KAL0110033.1"/>
    <property type="molecule type" value="Genomic_DNA"/>
</dbReference>
<sequence>MIKYNRYHIIPQIITNVQSVNNYLQFSRSFQATPVVALSHRKYFGLNEFPMVVARPRGVFKQASNEREACHSSCVYTRKCPAAPFASKPESPFHI</sequence>
<evidence type="ECO:0000313" key="1">
    <source>
        <dbReference type="EMBL" id="KAL0110033.1"/>
    </source>
</evidence>
<dbReference type="AlphaFoldDB" id="A0AAW2F5A4"/>
<comment type="caution">
    <text evidence="1">The sequence shown here is derived from an EMBL/GenBank/DDBJ whole genome shotgun (WGS) entry which is preliminary data.</text>
</comment>
<evidence type="ECO:0000313" key="2">
    <source>
        <dbReference type="Proteomes" id="UP001430953"/>
    </source>
</evidence>
<organism evidence="1 2">
    <name type="scientific">Cardiocondyla obscurior</name>
    <dbReference type="NCBI Taxonomy" id="286306"/>
    <lineage>
        <taxon>Eukaryota</taxon>
        <taxon>Metazoa</taxon>
        <taxon>Ecdysozoa</taxon>
        <taxon>Arthropoda</taxon>
        <taxon>Hexapoda</taxon>
        <taxon>Insecta</taxon>
        <taxon>Pterygota</taxon>
        <taxon>Neoptera</taxon>
        <taxon>Endopterygota</taxon>
        <taxon>Hymenoptera</taxon>
        <taxon>Apocrita</taxon>
        <taxon>Aculeata</taxon>
        <taxon>Formicoidea</taxon>
        <taxon>Formicidae</taxon>
        <taxon>Myrmicinae</taxon>
        <taxon>Cardiocondyla</taxon>
    </lineage>
</organism>
<name>A0AAW2F5A4_9HYME</name>
<protein>
    <submittedName>
        <fullName evidence="1">Uncharacterized protein</fullName>
    </submittedName>
</protein>
<dbReference type="Proteomes" id="UP001430953">
    <property type="component" value="Unassembled WGS sequence"/>
</dbReference>
<gene>
    <name evidence="1" type="ORF">PUN28_013573</name>
</gene>
<keyword evidence="2" id="KW-1185">Reference proteome</keyword>